<name>A0A086SUW0_HAPC1</name>
<dbReference type="HOGENOM" id="CLU_2637495_0_0_1"/>
<evidence type="ECO:0000313" key="2">
    <source>
        <dbReference type="Proteomes" id="UP000029964"/>
    </source>
</evidence>
<gene>
    <name evidence="1" type="ORF">ACRE_084000</name>
</gene>
<evidence type="ECO:0000313" key="1">
    <source>
        <dbReference type="EMBL" id="KFH40892.1"/>
    </source>
</evidence>
<protein>
    <submittedName>
        <fullName evidence="1">Uncharacterized protein</fullName>
    </submittedName>
</protein>
<dbReference type="Proteomes" id="UP000029964">
    <property type="component" value="Unassembled WGS sequence"/>
</dbReference>
<accession>A0A086SUW0</accession>
<proteinExistence type="predicted"/>
<organism evidence="1 2">
    <name type="scientific">Hapsidospora chrysogenum (strain ATCC 11550 / CBS 779.69 / DSM 880 / IAM 14645 / JCM 23072 / IMI 49137)</name>
    <name type="common">Acremonium chrysogenum</name>
    <dbReference type="NCBI Taxonomy" id="857340"/>
    <lineage>
        <taxon>Eukaryota</taxon>
        <taxon>Fungi</taxon>
        <taxon>Dikarya</taxon>
        <taxon>Ascomycota</taxon>
        <taxon>Pezizomycotina</taxon>
        <taxon>Sordariomycetes</taxon>
        <taxon>Hypocreomycetidae</taxon>
        <taxon>Hypocreales</taxon>
        <taxon>Bionectriaceae</taxon>
        <taxon>Hapsidospora</taxon>
    </lineage>
</organism>
<dbReference type="AlphaFoldDB" id="A0A086SUW0"/>
<sequence length="77" mass="8968">MSDSEGDERPYLICETQDTVRYVCRRPRTVSEISFAFVEHADVPGRDEAPDDSWNGDLYVKRIRTILIKRNSARHQV</sequence>
<dbReference type="EMBL" id="JPKY01000159">
    <property type="protein sequence ID" value="KFH40892.1"/>
    <property type="molecule type" value="Genomic_DNA"/>
</dbReference>
<comment type="caution">
    <text evidence="1">The sequence shown here is derived from an EMBL/GenBank/DDBJ whole genome shotgun (WGS) entry which is preliminary data.</text>
</comment>
<reference evidence="2" key="1">
    <citation type="journal article" date="2014" name="Genome Announc.">
        <title>Genome sequence and annotation of Acremonium chrysogenum, producer of the beta-lactam antibiotic cephalosporin C.</title>
        <authorList>
            <person name="Terfehr D."/>
            <person name="Dahlmann T.A."/>
            <person name="Specht T."/>
            <person name="Zadra I."/>
            <person name="Kuernsteiner H."/>
            <person name="Kueck U."/>
        </authorList>
    </citation>
    <scope>NUCLEOTIDE SEQUENCE [LARGE SCALE GENOMIC DNA]</scope>
    <source>
        <strain evidence="2">ATCC 11550 / CBS 779.69 / DSM 880 / IAM 14645 / JCM 23072 / IMI 49137</strain>
    </source>
</reference>
<keyword evidence="2" id="KW-1185">Reference proteome</keyword>